<dbReference type="AlphaFoldDB" id="A0A8S1KL13"/>
<name>A0A8S1KL13_PARPR</name>
<dbReference type="PANTHER" id="PTHR19920">
    <property type="entry name" value="WD40 PROTEIN CIAO1"/>
    <property type="match status" value="1"/>
</dbReference>
<keyword evidence="3" id="KW-1185">Reference proteome</keyword>
<feature type="repeat" description="WD" evidence="1">
    <location>
        <begin position="65"/>
        <end position="99"/>
    </location>
</feature>
<gene>
    <name evidence="2" type="ORF">PPRIM_AZ9-3.1.T0230372</name>
</gene>
<comment type="caution">
    <text evidence="2">The sequence shown here is derived from an EMBL/GenBank/DDBJ whole genome shotgun (WGS) entry which is preliminary data.</text>
</comment>
<accession>A0A8S1KL13</accession>
<dbReference type="SMART" id="SM00320">
    <property type="entry name" value="WD40"/>
    <property type="match status" value="4"/>
</dbReference>
<organism evidence="2 3">
    <name type="scientific">Paramecium primaurelia</name>
    <dbReference type="NCBI Taxonomy" id="5886"/>
    <lineage>
        <taxon>Eukaryota</taxon>
        <taxon>Sar</taxon>
        <taxon>Alveolata</taxon>
        <taxon>Ciliophora</taxon>
        <taxon>Intramacronucleata</taxon>
        <taxon>Oligohymenophorea</taxon>
        <taxon>Peniculida</taxon>
        <taxon>Parameciidae</taxon>
        <taxon>Paramecium</taxon>
    </lineage>
</organism>
<dbReference type="GO" id="GO:0097361">
    <property type="term" value="C:cytosolic [4Fe-4S] assembly targeting complex"/>
    <property type="evidence" value="ECO:0007669"/>
    <property type="project" value="TreeGrafter"/>
</dbReference>
<protein>
    <recommendedName>
        <fullName evidence="4">WD40-repeat-containing domain</fullName>
    </recommendedName>
</protein>
<evidence type="ECO:0000313" key="3">
    <source>
        <dbReference type="Proteomes" id="UP000688137"/>
    </source>
</evidence>
<dbReference type="PROSITE" id="PS50082">
    <property type="entry name" value="WD_REPEATS_2"/>
    <property type="match status" value="1"/>
</dbReference>
<reference evidence="2" key="1">
    <citation type="submission" date="2021-01" db="EMBL/GenBank/DDBJ databases">
        <authorList>
            <consortium name="Genoscope - CEA"/>
            <person name="William W."/>
        </authorList>
    </citation>
    <scope>NUCLEOTIDE SEQUENCE</scope>
</reference>
<dbReference type="PANTHER" id="PTHR19920:SF0">
    <property type="entry name" value="CYTOSOLIC IRON-SULFUR PROTEIN ASSEMBLY PROTEIN CIAO1-RELATED"/>
    <property type="match status" value="1"/>
</dbReference>
<dbReference type="Proteomes" id="UP000688137">
    <property type="component" value="Unassembled WGS sequence"/>
</dbReference>
<evidence type="ECO:0000256" key="1">
    <source>
        <dbReference type="PROSITE-ProRule" id="PRU00221"/>
    </source>
</evidence>
<evidence type="ECO:0000313" key="2">
    <source>
        <dbReference type="EMBL" id="CAD8055818.1"/>
    </source>
</evidence>
<dbReference type="PROSITE" id="PS50294">
    <property type="entry name" value="WD_REPEATS_REGION"/>
    <property type="match status" value="1"/>
</dbReference>
<sequence>MGNLNKNSQTQNQCIKLSLLNIIQQKEQCNSLTFNQDASILLAGCNNQIKVFLFKREELKLINKLCSHKSNLITLNYMKYSQNFVSGSRDDTIIIWSINLISKSLILNKLYINSQGEKGVLCLIINKNEDLIISGYQDSTIKFWKKVFNTQQWMCCQIIRDHFWEVFALSLNEDQNKIISCGYDKFILVISQQIIEKEQKWIVIQKIELNNFGCRLCFINNYLFTFQPYQSSELFIYEFNKSQQQFNETPKRLHVEGRGQACASLFPQKFIYQQNLLISKNGYKVNFLKLVKIDDNIDFILDSSLDFGDNCIYGNVSENGEYFVTWDEQSKEIQIRKFQQY</sequence>
<dbReference type="InterPro" id="IPR001680">
    <property type="entry name" value="WD40_rpt"/>
</dbReference>
<proteinExistence type="predicted"/>
<evidence type="ECO:0008006" key="4">
    <source>
        <dbReference type="Google" id="ProtNLM"/>
    </source>
</evidence>
<keyword evidence="1" id="KW-0853">WD repeat</keyword>
<dbReference type="Pfam" id="PF00400">
    <property type="entry name" value="WD40"/>
    <property type="match status" value="3"/>
</dbReference>
<dbReference type="EMBL" id="CAJJDM010000021">
    <property type="protein sequence ID" value="CAD8055818.1"/>
    <property type="molecule type" value="Genomic_DNA"/>
</dbReference>
<dbReference type="GO" id="GO:0016226">
    <property type="term" value="P:iron-sulfur cluster assembly"/>
    <property type="evidence" value="ECO:0007669"/>
    <property type="project" value="TreeGrafter"/>
</dbReference>